<reference evidence="4 5" key="1">
    <citation type="submission" date="2018-09" db="EMBL/GenBank/DDBJ databases">
        <title>Streptomyces sp. nov. DS1-2, an endophytic actinomycete isolated from roots of Dendrobium scabrilingue.</title>
        <authorList>
            <person name="Kuncharoen N."/>
            <person name="Kudo T."/>
            <person name="Ohkuma M."/>
            <person name="Yuki M."/>
            <person name="Tanasupawat S."/>
        </authorList>
    </citation>
    <scope>NUCLEOTIDE SEQUENCE [LARGE SCALE GENOMIC DNA]</scope>
    <source>
        <strain evidence="2 5">AZ1-7</strain>
        <strain evidence="3 4">DS1-2</strain>
    </source>
</reference>
<sequence>MPKYRFTAETLVDTLYPGETASASGTLTAASPQAAKAMVEDASHDRGYEPTGNITITQITEK</sequence>
<organism evidence="2 5">
    <name type="scientific">Streptomyces radicis</name>
    <dbReference type="NCBI Taxonomy" id="1750517"/>
    <lineage>
        <taxon>Bacteria</taxon>
        <taxon>Bacillati</taxon>
        <taxon>Actinomycetota</taxon>
        <taxon>Actinomycetes</taxon>
        <taxon>Kitasatosporales</taxon>
        <taxon>Streptomycetaceae</taxon>
        <taxon>Streptomyces</taxon>
    </lineage>
</organism>
<accession>A0A3A9W347</accession>
<name>A0A3A9W347_9ACTN</name>
<evidence type="ECO:0000313" key="2">
    <source>
        <dbReference type="EMBL" id="RKN07279.1"/>
    </source>
</evidence>
<dbReference type="Proteomes" id="UP000268652">
    <property type="component" value="Unassembled WGS sequence"/>
</dbReference>
<protein>
    <submittedName>
        <fullName evidence="2">Uncharacterized protein</fullName>
    </submittedName>
</protein>
<dbReference type="Proteomes" id="UP000275024">
    <property type="component" value="Unassembled WGS sequence"/>
</dbReference>
<feature type="region of interest" description="Disordered" evidence="1">
    <location>
        <begin position="27"/>
        <end position="62"/>
    </location>
</feature>
<comment type="caution">
    <text evidence="2">The sequence shown here is derived from an EMBL/GenBank/DDBJ whole genome shotgun (WGS) entry which is preliminary data.</text>
</comment>
<feature type="compositionally biased region" description="Polar residues" evidence="1">
    <location>
        <begin position="52"/>
        <end position="62"/>
    </location>
</feature>
<evidence type="ECO:0000313" key="3">
    <source>
        <dbReference type="EMBL" id="RKN26704.1"/>
    </source>
</evidence>
<dbReference type="OrthoDB" id="4304771at2"/>
<feature type="compositionally biased region" description="Basic and acidic residues" evidence="1">
    <location>
        <begin position="38"/>
        <end position="48"/>
    </location>
</feature>
<dbReference type="EMBL" id="RBDY01000002">
    <property type="protein sequence ID" value="RKN26704.1"/>
    <property type="molecule type" value="Genomic_DNA"/>
</dbReference>
<evidence type="ECO:0000313" key="4">
    <source>
        <dbReference type="Proteomes" id="UP000268652"/>
    </source>
</evidence>
<dbReference type="EMBL" id="RBDX01000016">
    <property type="protein sequence ID" value="RKN07279.1"/>
    <property type="molecule type" value="Genomic_DNA"/>
</dbReference>
<evidence type="ECO:0000256" key="1">
    <source>
        <dbReference type="SAM" id="MobiDB-lite"/>
    </source>
</evidence>
<dbReference type="AlphaFoldDB" id="A0A3A9W347"/>
<gene>
    <name evidence="3" type="ORF">D7318_04930</name>
    <name evidence="2" type="ORF">D7319_19620</name>
</gene>
<proteinExistence type="predicted"/>
<keyword evidence="4" id="KW-1185">Reference proteome</keyword>
<dbReference type="RefSeq" id="WP_120695581.1">
    <property type="nucleotide sequence ID" value="NZ_RBDX01000016.1"/>
</dbReference>
<evidence type="ECO:0000313" key="5">
    <source>
        <dbReference type="Proteomes" id="UP000275024"/>
    </source>
</evidence>